<dbReference type="GO" id="GO:0005829">
    <property type="term" value="C:cytosol"/>
    <property type="evidence" value="ECO:0007669"/>
    <property type="project" value="TreeGrafter"/>
</dbReference>
<accession>A0A1F6DH21</accession>
<dbReference type="PANTHER" id="PTHR11406:SF23">
    <property type="entry name" value="PHOSPHOGLYCERATE KINASE 1, CHLOROPLASTIC-RELATED"/>
    <property type="match status" value="1"/>
</dbReference>
<dbReference type="GO" id="GO:0004618">
    <property type="term" value="F:phosphoglycerate kinase activity"/>
    <property type="evidence" value="ECO:0007669"/>
    <property type="project" value="UniProtKB-EC"/>
</dbReference>
<dbReference type="GO" id="GO:0043531">
    <property type="term" value="F:ADP binding"/>
    <property type="evidence" value="ECO:0007669"/>
    <property type="project" value="TreeGrafter"/>
</dbReference>
<comment type="catalytic activity">
    <reaction evidence="1 9">
        <text>(2R)-3-phosphoglycerate + ATP = (2R)-3-phospho-glyceroyl phosphate + ADP</text>
        <dbReference type="Rhea" id="RHEA:14801"/>
        <dbReference type="ChEBI" id="CHEBI:30616"/>
        <dbReference type="ChEBI" id="CHEBI:57604"/>
        <dbReference type="ChEBI" id="CHEBI:58272"/>
        <dbReference type="ChEBI" id="CHEBI:456216"/>
        <dbReference type="EC" id="2.7.2.3"/>
    </reaction>
</comment>
<dbReference type="GO" id="GO:0006096">
    <property type="term" value="P:glycolytic process"/>
    <property type="evidence" value="ECO:0007669"/>
    <property type="project" value="InterPro"/>
</dbReference>
<feature type="binding site" evidence="7">
    <location>
        <position position="146"/>
    </location>
    <ligand>
        <name>(2R)-3-phosphoglycerate</name>
        <dbReference type="ChEBI" id="CHEBI:58272"/>
    </ligand>
</feature>
<dbReference type="PANTHER" id="PTHR11406">
    <property type="entry name" value="PHOSPHOGLYCERATE KINASE"/>
    <property type="match status" value="1"/>
</dbReference>
<dbReference type="Pfam" id="PF00162">
    <property type="entry name" value="PGK"/>
    <property type="match status" value="1"/>
</dbReference>
<evidence type="ECO:0000256" key="6">
    <source>
        <dbReference type="ARBA" id="ARBA00022840"/>
    </source>
</evidence>
<sequence length="379" mass="40767">MRCIDEIPVVELKGKRVLIRSDFNVPLSADGEVGDVFRLRRGWETIQYLSLRGARVIIISHIGRDPEQSIEPVARALKRFGAVIHVPDIVGAAAKGAAGAMRDGEILLLENLRRDPREKKNDESFARELASLADIYVSDAFAVSHREDASLVGVPKFLPSYAGLLMRDEISHLKEALNPPQPSIAIIGGSKFETKDPIIRLFLEKYAHVCVVGAISSDCLRGNGFPVGRSKVSEHAPAKDVCGNIHLLTPIDVTVERSDKQVSVKKPQDVLPDDKIVDIGPDTVAALAPFIAEAKFITWNGPTGIFEEGFISNTSAIAVLIAKRIEKGGAHCVIGGGDTIAALQESGVPEEKLGFFSTGGGAMLEFLLRGTLPAIEALG</sequence>
<evidence type="ECO:0000256" key="2">
    <source>
        <dbReference type="ARBA" id="ARBA00013061"/>
    </source>
</evidence>
<dbReference type="InterPro" id="IPR036043">
    <property type="entry name" value="Phosphoglycerate_kinase_sf"/>
</dbReference>
<feature type="binding site" evidence="8">
    <location>
        <position position="307"/>
    </location>
    <ligand>
        <name>ATP</name>
        <dbReference type="ChEBI" id="CHEBI:30616"/>
    </ligand>
</feature>
<dbReference type="EMBL" id="MFLD01000018">
    <property type="protein sequence ID" value="OGG60332.1"/>
    <property type="molecule type" value="Genomic_DNA"/>
</dbReference>
<dbReference type="SUPFAM" id="SSF53748">
    <property type="entry name" value="Phosphoglycerate kinase"/>
    <property type="match status" value="1"/>
</dbReference>
<comment type="caution">
    <text evidence="10">The sequence shown here is derived from an EMBL/GenBank/DDBJ whole genome shotgun (WGS) entry which is preliminary data.</text>
</comment>
<keyword evidence="3 9" id="KW-0808">Transferase</keyword>
<dbReference type="InterPro" id="IPR015824">
    <property type="entry name" value="Phosphoglycerate_kinase_N"/>
</dbReference>
<evidence type="ECO:0000313" key="10">
    <source>
        <dbReference type="EMBL" id="OGG60332.1"/>
    </source>
</evidence>
<dbReference type="InterPro" id="IPR001576">
    <property type="entry name" value="Phosphoglycerate_kinase"/>
</dbReference>
<dbReference type="GO" id="GO:0005524">
    <property type="term" value="F:ATP binding"/>
    <property type="evidence" value="ECO:0007669"/>
    <property type="project" value="UniProtKB-KW"/>
</dbReference>
<dbReference type="EC" id="2.7.2.3" evidence="2 9"/>
<evidence type="ECO:0000256" key="9">
    <source>
        <dbReference type="RuleBase" id="RU000532"/>
    </source>
</evidence>
<proteinExistence type="inferred from homology"/>
<comment type="similarity">
    <text evidence="9">Belongs to the phosphoglycerate kinase family.</text>
</comment>
<dbReference type="PRINTS" id="PR00477">
    <property type="entry name" value="PHGLYCKINASE"/>
</dbReference>
<feature type="binding site" evidence="7">
    <location>
        <begin position="61"/>
        <end position="64"/>
    </location>
    <ligand>
        <name>substrate</name>
    </ligand>
</feature>
<feature type="binding site" evidence="7">
    <location>
        <begin position="22"/>
        <end position="24"/>
    </location>
    <ligand>
        <name>substrate</name>
    </ligand>
</feature>
<dbReference type="GO" id="GO:0006094">
    <property type="term" value="P:gluconeogenesis"/>
    <property type="evidence" value="ECO:0007669"/>
    <property type="project" value="TreeGrafter"/>
</dbReference>
<dbReference type="PROSITE" id="PS00111">
    <property type="entry name" value="PGLYCERATE_KINASE"/>
    <property type="match status" value="1"/>
</dbReference>
<keyword evidence="5 9" id="KW-0418">Kinase</keyword>
<protein>
    <recommendedName>
        <fullName evidence="2 9">Phosphoglycerate kinase</fullName>
        <ecNumber evidence="2 9">2.7.2.3</ecNumber>
    </recommendedName>
</protein>
<dbReference type="PIRSF" id="PIRSF000724">
    <property type="entry name" value="Pgk"/>
    <property type="match status" value="1"/>
</dbReference>
<dbReference type="Gene3D" id="3.40.50.1260">
    <property type="entry name" value="Phosphoglycerate kinase, N-terminal domain"/>
    <property type="match status" value="2"/>
</dbReference>
<evidence type="ECO:0000256" key="1">
    <source>
        <dbReference type="ARBA" id="ARBA00000642"/>
    </source>
</evidence>
<organism evidence="10 11">
    <name type="scientific">Candidatus Kaiserbacteria bacterium RIFCSPHIGHO2_02_FULL_49_16</name>
    <dbReference type="NCBI Taxonomy" id="1798490"/>
    <lineage>
        <taxon>Bacteria</taxon>
        <taxon>Candidatus Kaiseribacteriota</taxon>
    </lineage>
</organism>
<feature type="binding site" evidence="7">
    <location>
        <position position="38"/>
    </location>
    <ligand>
        <name>(2R)-3-phosphoglycerate</name>
        <dbReference type="ChEBI" id="CHEBI:58272"/>
    </ligand>
</feature>
<dbReference type="AlphaFoldDB" id="A0A1F6DH21"/>
<feature type="binding site" evidence="7">
    <location>
        <position position="113"/>
    </location>
    <ligand>
        <name>(2R)-3-phosphoglycerate</name>
        <dbReference type="ChEBI" id="CHEBI:58272"/>
    </ligand>
</feature>
<reference evidence="10 11" key="1">
    <citation type="journal article" date="2016" name="Nat. Commun.">
        <title>Thousands of microbial genomes shed light on interconnected biogeochemical processes in an aquifer system.</title>
        <authorList>
            <person name="Anantharaman K."/>
            <person name="Brown C.T."/>
            <person name="Hug L.A."/>
            <person name="Sharon I."/>
            <person name="Castelle C.J."/>
            <person name="Probst A.J."/>
            <person name="Thomas B.C."/>
            <person name="Singh A."/>
            <person name="Wilkins M.J."/>
            <person name="Karaoz U."/>
            <person name="Brodie E.L."/>
            <person name="Williams K.H."/>
            <person name="Hubbard S.S."/>
            <person name="Banfield J.F."/>
        </authorList>
    </citation>
    <scope>NUCLEOTIDE SEQUENCE [LARGE SCALE GENOMIC DNA]</scope>
</reference>
<evidence type="ECO:0000256" key="3">
    <source>
        <dbReference type="ARBA" id="ARBA00022679"/>
    </source>
</evidence>
<feature type="binding site" evidence="8">
    <location>
        <position position="195"/>
    </location>
    <ligand>
        <name>ATP</name>
        <dbReference type="ChEBI" id="CHEBI:30616"/>
    </ligand>
</feature>
<keyword evidence="4" id="KW-0547">Nucleotide-binding</keyword>
<evidence type="ECO:0000313" key="11">
    <source>
        <dbReference type="Proteomes" id="UP000178042"/>
    </source>
</evidence>
<evidence type="ECO:0000256" key="4">
    <source>
        <dbReference type="ARBA" id="ARBA00022741"/>
    </source>
</evidence>
<dbReference type="Proteomes" id="UP000178042">
    <property type="component" value="Unassembled WGS sequence"/>
</dbReference>
<evidence type="ECO:0000256" key="8">
    <source>
        <dbReference type="PIRSR" id="PIRSR000724-2"/>
    </source>
</evidence>
<evidence type="ECO:0000256" key="5">
    <source>
        <dbReference type="ARBA" id="ARBA00022777"/>
    </source>
</evidence>
<feature type="binding site" evidence="8">
    <location>
        <begin position="336"/>
        <end position="339"/>
    </location>
    <ligand>
        <name>ATP</name>
        <dbReference type="ChEBI" id="CHEBI:30616"/>
    </ligand>
</feature>
<dbReference type="InterPro" id="IPR015911">
    <property type="entry name" value="Phosphoglycerate_kinase_CS"/>
</dbReference>
<keyword evidence="6 8" id="KW-0067">ATP-binding</keyword>
<gene>
    <name evidence="10" type="ORF">A3C86_04995</name>
</gene>
<name>A0A1F6DH21_9BACT</name>
<evidence type="ECO:0000256" key="7">
    <source>
        <dbReference type="PIRSR" id="PIRSR000724-1"/>
    </source>
</evidence>